<dbReference type="Gene3D" id="1.10.10.10">
    <property type="entry name" value="Winged helix-like DNA-binding domain superfamily/Winged helix DNA-binding domain"/>
    <property type="match status" value="1"/>
</dbReference>
<reference evidence="1 2" key="1">
    <citation type="submission" date="2018-05" db="EMBL/GenBank/DDBJ databases">
        <title>Spiribacter halobius sp. nov., a moderately halophilic bacterium isolated from marine solar saltern.</title>
        <authorList>
            <person name="Zheng W.-S."/>
            <person name="Lu D.-C."/>
            <person name="Du Z.-J."/>
        </authorList>
    </citation>
    <scope>NUCLEOTIDE SEQUENCE [LARGE SCALE GENOMIC DNA]</scope>
    <source>
        <strain evidence="1 2">E85</strain>
    </source>
</reference>
<dbReference type="EMBL" id="QFFI01000018">
    <property type="protein sequence ID" value="PWG62528.1"/>
    <property type="molecule type" value="Genomic_DNA"/>
</dbReference>
<dbReference type="Proteomes" id="UP000245474">
    <property type="component" value="Unassembled WGS sequence"/>
</dbReference>
<evidence type="ECO:0000313" key="2">
    <source>
        <dbReference type="Proteomes" id="UP000245474"/>
    </source>
</evidence>
<dbReference type="AlphaFoldDB" id="A0A2U2N0D2"/>
<accession>A0A2U2N0D2</accession>
<comment type="caution">
    <text evidence="1">The sequence shown here is derived from an EMBL/GenBank/DDBJ whole genome shotgun (WGS) entry which is preliminary data.</text>
</comment>
<protein>
    <recommendedName>
        <fullName evidence="3">Terminase small subunit</fullName>
    </recommendedName>
</protein>
<gene>
    <name evidence="1" type="ORF">DEM34_12165</name>
</gene>
<dbReference type="RefSeq" id="WP_109679086.1">
    <property type="nucleotide sequence ID" value="NZ_CP086615.1"/>
</dbReference>
<proteinExistence type="predicted"/>
<dbReference type="InterPro" id="IPR036388">
    <property type="entry name" value="WH-like_DNA-bd_sf"/>
</dbReference>
<dbReference type="InterPro" id="IPR009061">
    <property type="entry name" value="DNA-bd_dom_put_sf"/>
</dbReference>
<keyword evidence="2" id="KW-1185">Reference proteome</keyword>
<dbReference type="InterPro" id="IPR010906">
    <property type="entry name" value="Phage_lambda_Nu1_terminase-ssu"/>
</dbReference>
<evidence type="ECO:0008006" key="3">
    <source>
        <dbReference type="Google" id="ProtNLM"/>
    </source>
</evidence>
<dbReference type="OrthoDB" id="9155690at2"/>
<dbReference type="SUPFAM" id="SSF46955">
    <property type="entry name" value="Putative DNA-binding domain"/>
    <property type="match status" value="1"/>
</dbReference>
<sequence>MKLSKQHLADLFGVTVRTVSEWQRDTEFPAPTREGRRNLYDAAAVVAWWRDREIARLIEGEDGKLLDLNHERARLAKAQADRQEYALARERGELVEAAAVGEVVGDDYTRMRARLLALPTKAAAMVTPETDTAVCQQILDDLVREALNELSDPNTVYQEAL</sequence>
<name>A0A2U2N0D2_9GAMM</name>
<evidence type="ECO:0000313" key="1">
    <source>
        <dbReference type="EMBL" id="PWG62528.1"/>
    </source>
</evidence>
<dbReference type="Pfam" id="PF07471">
    <property type="entry name" value="Phage_Nu1"/>
    <property type="match status" value="1"/>
</dbReference>
<organism evidence="1 2">
    <name type="scientific">Sediminicurvatus halobius</name>
    <dbReference type="NCBI Taxonomy" id="2182432"/>
    <lineage>
        <taxon>Bacteria</taxon>
        <taxon>Pseudomonadati</taxon>
        <taxon>Pseudomonadota</taxon>
        <taxon>Gammaproteobacteria</taxon>
        <taxon>Chromatiales</taxon>
        <taxon>Ectothiorhodospiraceae</taxon>
        <taxon>Sediminicurvatus</taxon>
    </lineage>
</organism>